<dbReference type="Proteomes" id="UP000235392">
    <property type="component" value="Unassembled WGS sequence"/>
</dbReference>
<evidence type="ECO:0000313" key="3">
    <source>
        <dbReference type="Proteomes" id="UP000235392"/>
    </source>
</evidence>
<dbReference type="EMBL" id="PGCI01000235">
    <property type="protein sequence ID" value="PLW32790.1"/>
    <property type="molecule type" value="Genomic_DNA"/>
</dbReference>
<dbReference type="PANTHER" id="PTHR33096">
    <property type="entry name" value="CXC2 DOMAIN-CONTAINING PROTEIN"/>
    <property type="match status" value="1"/>
</dbReference>
<gene>
    <name evidence="2" type="ORF">PCASD_13899</name>
</gene>
<evidence type="ECO:0000313" key="2">
    <source>
        <dbReference type="EMBL" id="PLW32790.1"/>
    </source>
</evidence>
<sequence>MPRTTRKITFGNRAQRLQRRVHAARDLAALYRLEDSMARARRHAQQNAPGTPNQREAFLEQCDHTDQDNFEYNLNPGLEDNADDDDEGTDGFWVTMGKDEPDSIDLMVSTSTKQYRQRACDFNWRTLLNHLHPVYMTQKIVTKNWANSNCYNDSNQICQCEKTYRMVDMVDIRGQKRVKVDFCRCQPDSIRLLSLGYLAGSPISPQTAFSPPLLIFYDSLWTHCHRLTARGQKHPRDLRKPFTAAVDMYRRLEEQSKLLLFQVLKLNRQQVLACQTCPACFGPHRLDDSVYPATTRNRLVVCLDGNFQHRHHTKASQNHEELQIPSIFLHQSEVDNAARLIREKEQAGNTPEQVDRCAKSHKAADDKRNESTWKGCDNTGLMGCCCRHDAAIYLANIHKSGEQRCFPLAILQRLLSDIEPSRQLGVLYDRQLLSEDRPRIKFGTSVFHAYVHNWTCQLDYHPRFNKAWGLSDGEGLERMWLYLSQLWAAQRAFQQDHTEVEEARMKKLACLYERENVLDLMKSTPSKVRELMDSIEKEAAKLSEELALLSGGDMPAGNVEERKMRLLLWNAKSELFIQAVHLRAKRQPLLDTKNSSSRLGTKLKEKVFKAINARRPAIVKSIANYNTRYSEYKQQFPAQLGSDVGEHNILSYERLSNMSLEDAFWNDGLFYHCNAPWAINTKVREGINCILILDRVQEEFGLIAQELVRAMDWGMSFHQQLALKIAYLNDRIALLAHTGADNNVPPDDIDAIQLSALNQTAKLKVIMGELCTRITSHHELLLEWSKDFIWLWGQFPPIANDSFLNDWQSLMQQIQQEDYMGMARRDDIDDDLEEAVLDEVAEDGEAANDAWINEEPDDHNL</sequence>
<dbReference type="Pfam" id="PF18802">
    <property type="entry name" value="CxC1"/>
    <property type="match status" value="1"/>
</dbReference>
<accession>A0A2N5U504</accession>
<proteinExistence type="predicted"/>
<protein>
    <recommendedName>
        <fullName evidence="1">CxC1-like cysteine cluster associated with KDZ transposases domain-containing protein</fullName>
    </recommendedName>
</protein>
<dbReference type="PANTHER" id="PTHR33096:SF1">
    <property type="entry name" value="CXC1-LIKE CYSTEINE CLUSTER ASSOCIATED WITH KDZ TRANSPOSASES DOMAIN-CONTAINING PROTEIN"/>
    <property type="match status" value="1"/>
</dbReference>
<organism evidence="2 3">
    <name type="scientific">Puccinia coronata f. sp. avenae</name>
    <dbReference type="NCBI Taxonomy" id="200324"/>
    <lineage>
        <taxon>Eukaryota</taxon>
        <taxon>Fungi</taxon>
        <taxon>Dikarya</taxon>
        <taxon>Basidiomycota</taxon>
        <taxon>Pucciniomycotina</taxon>
        <taxon>Pucciniomycetes</taxon>
        <taxon>Pucciniales</taxon>
        <taxon>Pucciniaceae</taxon>
        <taxon>Puccinia</taxon>
    </lineage>
</organism>
<evidence type="ECO:0000259" key="1">
    <source>
        <dbReference type="Pfam" id="PF18802"/>
    </source>
</evidence>
<dbReference type="InterPro" id="IPR040521">
    <property type="entry name" value="KDZ"/>
</dbReference>
<dbReference type="InterPro" id="IPR041320">
    <property type="entry name" value="CxC1"/>
</dbReference>
<comment type="caution">
    <text evidence="2">The sequence shown here is derived from an EMBL/GenBank/DDBJ whole genome shotgun (WGS) entry which is preliminary data.</text>
</comment>
<dbReference type="Pfam" id="PF18758">
    <property type="entry name" value="KDZ"/>
    <property type="match status" value="1"/>
</dbReference>
<dbReference type="AlphaFoldDB" id="A0A2N5U504"/>
<name>A0A2N5U504_9BASI</name>
<reference evidence="2 3" key="1">
    <citation type="submission" date="2017-11" db="EMBL/GenBank/DDBJ databases">
        <title>De novo assembly and phasing of dikaryotic genomes from two isolates of Puccinia coronata f. sp. avenae, the causal agent of oat crown rust.</title>
        <authorList>
            <person name="Miller M.E."/>
            <person name="Zhang Y."/>
            <person name="Omidvar V."/>
            <person name="Sperschneider J."/>
            <person name="Schwessinger B."/>
            <person name="Raley C."/>
            <person name="Palmer J.M."/>
            <person name="Garnica D."/>
            <person name="Upadhyaya N."/>
            <person name="Rathjen J."/>
            <person name="Taylor J.M."/>
            <person name="Park R.F."/>
            <person name="Dodds P.N."/>
            <person name="Hirsch C.D."/>
            <person name="Kianian S.F."/>
            <person name="Figueroa M."/>
        </authorList>
    </citation>
    <scope>NUCLEOTIDE SEQUENCE [LARGE SCALE GENOMIC DNA]</scope>
    <source>
        <strain evidence="2">12SD80</strain>
    </source>
</reference>
<feature type="domain" description="CxC1-like cysteine cluster associated with KDZ transposases" evidence="1">
    <location>
        <begin position="144"/>
        <end position="225"/>
    </location>
</feature>